<dbReference type="EMBL" id="BDRX01000026">
    <property type="protein sequence ID" value="GBF91673.1"/>
    <property type="molecule type" value="Genomic_DNA"/>
</dbReference>
<feature type="region of interest" description="Disordered" evidence="1">
    <location>
        <begin position="1"/>
        <end position="26"/>
    </location>
</feature>
<comment type="caution">
    <text evidence="2">The sequence shown here is derived from an EMBL/GenBank/DDBJ whole genome shotgun (WGS) entry which is preliminary data.</text>
</comment>
<evidence type="ECO:0000313" key="3">
    <source>
        <dbReference type="Proteomes" id="UP000247498"/>
    </source>
</evidence>
<protein>
    <submittedName>
        <fullName evidence="2">Uncharacterized protein</fullName>
    </submittedName>
</protein>
<keyword evidence="3" id="KW-1185">Reference proteome</keyword>
<accession>A0A2V0P1G1</accession>
<organism evidence="2 3">
    <name type="scientific">Raphidocelis subcapitata</name>
    <dbReference type="NCBI Taxonomy" id="307507"/>
    <lineage>
        <taxon>Eukaryota</taxon>
        <taxon>Viridiplantae</taxon>
        <taxon>Chlorophyta</taxon>
        <taxon>core chlorophytes</taxon>
        <taxon>Chlorophyceae</taxon>
        <taxon>CS clade</taxon>
        <taxon>Sphaeropleales</taxon>
        <taxon>Selenastraceae</taxon>
        <taxon>Raphidocelis</taxon>
    </lineage>
</organism>
<dbReference type="InParanoid" id="A0A2V0P1G1"/>
<evidence type="ECO:0000313" key="2">
    <source>
        <dbReference type="EMBL" id="GBF91673.1"/>
    </source>
</evidence>
<name>A0A2V0P1G1_9CHLO</name>
<dbReference type="AlphaFoldDB" id="A0A2V0P1G1"/>
<gene>
    <name evidence="2" type="ORF">Rsub_03977</name>
</gene>
<reference evidence="2 3" key="1">
    <citation type="journal article" date="2018" name="Sci. Rep.">
        <title>Raphidocelis subcapitata (=Pseudokirchneriella subcapitata) provides an insight into genome evolution and environmental adaptations in the Sphaeropleales.</title>
        <authorList>
            <person name="Suzuki S."/>
            <person name="Yamaguchi H."/>
            <person name="Nakajima N."/>
            <person name="Kawachi M."/>
        </authorList>
    </citation>
    <scope>NUCLEOTIDE SEQUENCE [LARGE SCALE GENOMIC DNA]</scope>
    <source>
        <strain evidence="2 3">NIES-35</strain>
    </source>
</reference>
<evidence type="ECO:0000256" key="1">
    <source>
        <dbReference type="SAM" id="MobiDB-lite"/>
    </source>
</evidence>
<sequence>MDQEPGRTDTGGGGGPDAPCSGGGALFAERTGKTAPLLGGGWRRLDAERLRASLEAGGCDEQQLAAAAEVVGACLSCLEAAAAATANGCAGPDSGSQDDQAADACACLVVGRDVCQLAAAACKNLSEACGCGPDAQPPQQPQPGPTCPAAAARFAAPCLRLANAVLARADVAARLVEAGAHAAAAEAAKGGLKHLVAALEALAAAHLAGGCGGCGEARHAELSAAVVAACQQLLDLALAAAAVMSERGLPGAPREMASLAVLNLGWTSLGRLLTAAAAVGAPVPPAVVAEAAGVALERMVRAAGELRQPGQEARLRLARFWLSAAIKALGASRAAARGAGAWGALAGAALELHEWDRAGFAPHEAAAAAAVREMLLPKLHGAMLGALNEPGAPRAELAALLQHIWVASQSSAPDCAGGGAAAPGSELRAQAGALLAAALLQHASDMQADLAVAAARELLPGMLRAAASGAAVSLLAEHPEGLWRHARCAALTFVLGCAVGGPALEEARRAAIEQLQLQAVSSHPLVARLASQVLCGALQACSPAALEQQLGAALDALEELAAAEALRACRLDPRGPALRAALHLAAALQACSGSPAARGFAQNCLLAAAPPPADACAAAALAARVLVARFAQLPPAPYVVCFFGKCLDQALAQLGPVLSWLQRQRQQQGQQQALPPVEQMLLEAHAGWLLEVVQLAAQQLQEWAGSDAAEAVHAATGASMQQAASAARAAIELAASSPPAAEAPVGRYAAPALRLLAAAGSVLQAPALDSLLEPLGRLMQAAHSMCQQQQQQQPQEEWREDGQALLVDLAGAAGCLGGAQAQPQALFRALLSLPAWPARAAALDALVRYCRTSAVHGSFLGLIPPACMASPSAASPAFVEVFKAHMGRAPDDGARRAHGEWLAAAGPSRLARRLASRAAPGAGPGAAAPLPSGLEPLLRSCLEQRQAAAAHLSQLESSIAPLAADAKAALSGLTQALPCAEAAVGRLLSGARGAGPLLPEERALLAGQAGQLLGDLASVASRVRGLRDALEAMRDPRPAR</sequence>
<proteinExistence type="predicted"/>
<dbReference type="OrthoDB" id="10661988at2759"/>
<feature type="compositionally biased region" description="Gly residues" evidence="1">
    <location>
        <begin position="9"/>
        <end position="25"/>
    </location>
</feature>
<dbReference type="Proteomes" id="UP000247498">
    <property type="component" value="Unassembled WGS sequence"/>
</dbReference>